<evidence type="ECO:0000313" key="4">
    <source>
        <dbReference type="Proteomes" id="UP000283458"/>
    </source>
</evidence>
<dbReference type="EMBL" id="QYUL01000002">
    <property type="protein sequence ID" value="RJF81746.1"/>
    <property type="molecule type" value="Genomic_DNA"/>
</dbReference>
<evidence type="ECO:0000259" key="2">
    <source>
        <dbReference type="Pfam" id="PF20434"/>
    </source>
</evidence>
<dbReference type="Proteomes" id="UP000283458">
    <property type="component" value="Unassembled WGS sequence"/>
</dbReference>
<evidence type="ECO:0000256" key="1">
    <source>
        <dbReference type="ARBA" id="ARBA00022801"/>
    </source>
</evidence>
<dbReference type="Gene3D" id="3.40.50.1820">
    <property type="entry name" value="alpha/beta hydrolase"/>
    <property type="match status" value="1"/>
</dbReference>
<dbReference type="Pfam" id="PF20434">
    <property type="entry name" value="BD-FAE"/>
    <property type="match status" value="1"/>
</dbReference>
<keyword evidence="4" id="KW-1185">Reference proteome</keyword>
<dbReference type="InterPro" id="IPR049492">
    <property type="entry name" value="BD-FAE-like_dom"/>
</dbReference>
<accession>A0A418VX80</accession>
<sequence length="293" mass="31338">MVSDTLSYRGMDAAEIERQYNFRAMVPEHVGVIERWRTDSDRTRRRPGALLDIPTGPHPRQRIDLFPTERGAADGKAPLLVFIHGGYWRGLSKEVFSFLADPFTARGASVALVGYGLCPEVSFDTLIDHVRGGVAWLAANGAAHGVDLGRIVLSGHSAGGHLTALLASEPDNGLAGGLCLSGIYDLEAMLPFSVNEALKLDRDQARRLSPLNRVPNGAAPPLTLALGGDESPDMHRQQADYAAAWAKRGHAVRALAEAGTNHFTVVDRLADPSSALFAEALALLGLAPHNSDN</sequence>
<feature type="domain" description="BD-FAE-like" evidence="2">
    <location>
        <begin position="73"/>
        <end position="169"/>
    </location>
</feature>
<dbReference type="AlphaFoldDB" id="A0A418VX80"/>
<dbReference type="InterPro" id="IPR029058">
    <property type="entry name" value="AB_hydrolase_fold"/>
</dbReference>
<keyword evidence="1 3" id="KW-0378">Hydrolase</keyword>
<dbReference type="PANTHER" id="PTHR48081">
    <property type="entry name" value="AB HYDROLASE SUPERFAMILY PROTEIN C4A8.06C"/>
    <property type="match status" value="1"/>
</dbReference>
<protein>
    <submittedName>
        <fullName evidence="3">Alpha/beta hydrolase</fullName>
    </submittedName>
</protein>
<dbReference type="InterPro" id="IPR050300">
    <property type="entry name" value="GDXG_lipolytic_enzyme"/>
</dbReference>
<reference evidence="3 4" key="1">
    <citation type="submission" date="2018-09" db="EMBL/GenBank/DDBJ databases">
        <authorList>
            <person name="Zhu H."/>
        </authorList>
    </citation>
    <scope>NUCLEOTIDE SEQUENCE [LARGE SCALE GENOMIC DNA]</scope>
    <source>
        <strain evidence="3 4">K2W22B-5</strain>
    </source>
</reference>
<gene>
    <name evidence="3" type="ORF">D3877_16660</name>
</gene>
<evidence type="ECO:0000313" key="3">
    <source>
        <dbReference type="EMBL" id="RJF81746.1"/>
    </source>
</evidence>
<proteinExistence type="predicted"/>
<dbReference type="SUPFAM" id="SSF53474">
    <property type="entry name" value="alpha/beta-Hydrolases"/>
    <property type="match status" value="1"/>
</dbReference>
<comment type="caution">
    <text evidence="3">The sequence shown here is derived from an EMBL/GenBank/DDBJ whole genome shotgun (WGS) entry which is preliminary data.</text>
</comment>
<dbReference type="GO" id="GO:0016787">
    <property type="term" value="F:hydrolase activity"/>
    <property type="evidence" value="ECO:0007669"/>
    <property type="project" value="UniProtKB-KW"/>
</dbReference>
<name>A0A418VX80_9PROT</name>
<dbReference type="PANTHER" id="PTHR48081:SF33">
    <property type="entry name" value="KYNURENINE FORMAMIDASE"/>
    <property type="match status" value="1"/>
</dbReference>
<organism evidence="3 4">
    <name type="scientific">Azospirillum cavernae</name>
    <dbReference type="NCBI Taxonomy" id="2320860"/>
    <lineage>
        <taxon>Bacteria</taxon>
        <taxon>Pseudomonadati</taxon>
        <taxon>Pseudomonadota</taxon>
        <taxon>Alphaproteobacteria</taxon>
        <taxon>Rhodospirillales</taxon>
        <taxon>Azospirillaceae</taxon>
        <taxon>Azospirillum</taxon>
    </lineage>
</organism>